<feature type="domain" description="GW" evidence="3">
    <location>
        <begin position="226"/>
        <end position="299"/>
    </location>
</feature>
<protein>
    <recommendedName>
        <fullName evidence="3">GW domain-containing protein</fullName>
    </recommendedName>
</protein>
<feature type="domain" description="GW" evidence="3">
    <location>
        <begin position="45"/>
        <end position="110"/>
    </location>
</feature>
<evidence type="ECO:0000313" key="4">
    <source>
        <dbReference type="EMBL" id="GDZ82879.1"/>
    </source>
</evidence>
<dbReference type="AlphaFoldDB" id="A0A5A5TXX5"/>
<dbReference type="EMBL" id="BJJW01000002">
    <property type="protein sequence ID" value="GDZ82879.1"/>
    <property type="molecule type" value="Genomic_DNA"/>
</dbReference>
<evidence type="ECO:0000259" key="3">
    <source>
        <dbReference type="Pfam" id="PF13457"/>
    </source>
</evidence>
<organism evidence="4 5">
    <name type="scientific">Leuconostoc citreum</name>
    <dbReference type="NCBI Taxonomy" id="33964"/>
    <lineage>
        <taxon>Bacteria</taxon>
        <taxon>Bacillati</taxon>
        <taxon>Bacillota</taxon>
        <taxon>Bacilli</taxon>
        <taxon>Lactobacillales</taxon>
        <taxon>Lactobacillaceae</taxon>
        <taxon>Leuconostoc</taxon>
    </lineage>
</organism>
<comment type="caution">
    <text evidence="4">The sequence shown here is derived from an EMBL/GenBank/DDBJ whole genome shotgun (WGS) entry which is preliminary data.</text>
</comment>
<proteinExistence type="predicted"/>
<reference evidence="4 5" key="1">
    <citation type="submission" date="2019-04" db="EMBL/GenBank/DDBJ databases">
        <title>A pseudo-fructophilic Leuconostoc citreum strain F192-5 isolated from peel of satsuma mandarin: the first report for isolation and characterization of strain-dependent fructophilic-like characteristics.</title>
        <authorList>
            <person name="Maeno S."/>
            <person name="Tanizawa Y."/>
            <person name="Kajikawa A."/>
            <person name="Kanesaki Y."/>
            <person name="Kubota E."/>
            <person name="Arita M."/>
            <person name="Leon D."/>
            <person name="Endo A."/>
        </authorList>
    </citation>
    <scope>NUCLEOTIDE SEQUENCE [LARGE SCALE GENOMIC DNA]</scope>
    <source>
        <strain evidence="4 5">F192-5</strain>
    </source>
</reference>
<dbReference type="Proteomes" id="UP000323274">
    <property type="component" value="Unassembled WGS sequence"/>
</dbReference>
<dbReference type="RefSeq" id="WP_149333487.1">
    <property type="nucleotide sequence ID" value="NZ_BJJW01000002.1"/>
</dbReference>
<feature type="chain" id="PRO_5022786232" description="GW domain-containing protein" evidence="2">
    <location>
        <begin position="30"/>
        <end position="353"/>
    </location>
</feature>
<accession>A0A5A5TXX5</accession>
<dbReference type="Gene3D" id="2.30.30.170">
    <property type="match status" value="1"/>
</dbReference>
<feature type="domain" description="GW" evidence="3">
    <location>
        <begin position="131"/>
        <end position="212"/>
    </location>
</feature>
<dbReference type="Pfam" id="PF13457">
    <property type="entry name" value="GW"/>
    <property type="match status" value="3"/>
</dbReference>
<feature type="signal peptide" evidence="2">
    <location>
        <begin position="1"/>
        <end position="29"/>
    </location>
</feature>
<dbReference type="InterPro" id="IPR038200">
    <property type="entry name" value="GW_dom_sf"/>
</dbReference>
<dbReference type="InterPro" id="IPR025987">
    <property type="entry name" value="GW_dom"/>
</dbReference>
<keyword evidence="1 2" id="KW-0732">Signal</keyword>
<gene>
    <name evidence="4" type="ORF">LCIT_01210</name>
</gene>
<dbReference type="SUPFAM" id="SSF82057">
    <property type="entry name" value="Prokaryotic SH3-related domain"/>
    <property type="match status" value="1"/>
</dbReference>
<evidence type="ECO:0000256" key="1">
    <source>
        <dbReference type="ARBA" id="ARBA00022729"/>
    </source>
</evidence>
<evidence type="ECO:0000313" key="5">
    <source>
        <dbReference type="Proteomes" id="UP000323274"/>
    </source>
</evidence>
<evidence type="ECO:0000256" key="2">
    <source>
        <dbReference type="SAM" id="SignalP"/>
    </source>
</evidence>
<sequence length="353" mass="38975">MTIKTLLLSTAVLATIGLGGAIGAQSASADSNQGQTYVKNIDVQIPTKGKDGGVWTRPYGQSGASYLGNIRDIAGQKVAGYSAYKDTDSGVLWVEINYHGQRGFVDSNTLTQPNDVGSVEYYTNDQAFITNQNQSAIVHSTASWDNRFSNDWGRDKDVTFGGYSGIVGSLNPYNGKAVKVSGSFVDKNGTTWSRISPLDNVNDFSWVDASRLDMKNTKGIELANTTNHTYKVQIKSNVGDVWTRPYGLENSQYMRSVSSLGNKFYDVDKVVSVGERGKDTIQEWVHLTNVGWVHRSTVKFINFHQGGHYVTDPKWHTTSYVEDQYDPFMYGGISGSTLSRGYDGLPGFDNWYY</sequence>
<name>A0A5A5TXX5_LEUCI</name>